<organism evidence="2 3">
    <name type="scientific">Hoeflea algicola</name>
    <dbReference type="NCBI Taxonomy" id="2983763"/>
    <lineage>
        <taxon>Bacteria</taxon>
        <taxon>Pseudomonadati</taxon>
        <taxon>Pseudomonadota</taxon>
        <taxon>Alphaproteobacteria</taxon>
        <taxon>Hyphomicrobiales</taxon>
        <taxon>Rhizobiaceae</taxon>
        <taxon>Hoeflea</taxon>
    </lineage>
</organism>
<sequence>MTEAEKLKRVIAAMKDELMKIETEGGLLGRAVVEPIDKAIKLAQSVEN</sequence>
<gene>
    <name evidence="1" type="ORF">OEG84_00070</name>
    <name evidence="2" type="ORF">OEG84_24985</name>
</gene>
<evidence type="ECO:0000313" key="2">
    <source>
        <dbReference type="EMBL" id="MCY0150863.1"/>
    </source>
</evidence>
<dbReference type="EMBL" id="JAOVZR010000001">
    <property type="protein sequence ID" value="MCY0146152.1"/>
    <property type="molecule type" value="Genomic_DNA"/>
</dbReference>
<accession>A0ABT3ZGN9</accession>
<dbReference type="Proteomes" id="UP001073227">
    <property type="component" value="Unassembled WGS sequence"/>
</dbReference>
<evidence type="ECO:0000313" key="3">
    <source>
        <dbReference type="Proteomes" id="UP001073227"/>
    </source>
</evidence>
<dbReference type="RefSeq" id="WP_267651845.1">
    <property type="nucleotide sequence ID" value="NZ_JAOVZR010000001.1"/>
</dbReference>
<proteinExistence type="predicted"/>
<protein>
    <submittedName>
        <fullName evidence="2">Uncharacterized protein</fullName>
    </submittedName>
</protein>
<keyword evidence="3" id="KW-1185">Reference proteome</keyword>
<evidence type="ECO:0000313" key="1">
    <source>
        <dbReference type="EMBL" id="MCY0146152.1"/>
    </source>
</evidence>
<name>A0ABT3ZGN9_9HYPH</name>
<dbReference type="EMBL" id="JAOVZR010000004">
    <property type="protein sequence ID" value="MCY0150863.1"/>
    <property type="molecule type" value="Genomic_DNA"/>
</dbReference>
<reference evidence="2" key="1">
    <citation type="submission" date="2022-10" db="EMBL/GenBank/DDBJ databases">
        <title>Hoeflea sp. G2-23, isolated from marine algae.</title>
        <authorList>
            <person name="Kristyanto S."/>
            <person name="Kim J.M."/>
            <person name="Jeon C.O."/>
        </authorList>
    </citation>
    <scope>NUCLEOTIDE SEQUENCE</scope>
    <source>
        <strain evidence="2">G2-23</strain>
    </source>
</reference>
<comment type="caution">
    <text evidence="2">The sequence shown here is derived from an EMBL/GenBank/DDBJ whole genome shotgun (WGS) entry which is preliminary data.</text>
</comment>